<dbReference type="Gene3D" id="3.40.50.10810">
    <property type="entry name" value="Tandem AAA-ATPase domain"/>
    <property type="match status" value="1"/>
</dbReference>
<dbReference type="SUPFAM" id="SSF47370">
    <property type="entry name" value="Bromodomain"/>
    <property type="match status" value="1"/>
</dbReference>
<evidence type="ECO:0000259" key="15">
    <source>
        <dbReference type="PROSITE" id="PS51666"/>
    </source>
</evidence>
<dbReference type="Gene3D" id="3.40.50.300">
    <property type="entry name" value="P-loop containing nucleotide triphosphate hydrolases"/>
    <property type="match status" value="1"/>
</dbReference>
<dbReference type="Pfam" id="PF07529">
    <property type="entry name" value="HSA"/>
    <property type="match status" value="1"/>
</dbReference>
<keyword evidence="2" id="KW-0547">Nucleotide-binding</keyword>
<feature type="domain" description="Helicase ATP-binding" evidence="12">
    <location>
        <begin position="481"/>
        <end position="646"/>
    </location>
</feature>
<feature type="compositionally biased region" description="Basic and acidic residues" evidence="10">
    <location>
        <begin position="281"/>
        <end position="303"/>
    </location>
</feature>
<dbReference type="InterPro" id="IPR038718">
    <property type="entry name" value="SNF2-like_sf"/>
</dbReference>
<dbReference type="Pfam" id="PF00176">
    <property type="entry name" value="SNF2-rel_dom"/>
    <property type="match status" value="1"/>
</dbReference>
<feature type="domain" description="HSA" evidence="14">
    <location>
        <begin position="294"/>
        <end position="367"/>
    </location>
</feature>
<dbReference type="SMART" id="SM01314">
    <property type="entry name" value="SnAC"/>
    <property type="match status" value="1"/>
</dbReference>
<dbReference type="CDD" id="cd18793">
    <property type="entry name" value="SF2_C_SNF"/>
    <property type="match status" value="1"/>
</dbReference>
<feature type="region of interest" description="Disordered" evidence="10">
    <location>
        <begin position="1337"/>
        <end position="1364"/>
    </location>
</feature>
<evidence type="ECO:0000256" key="8">
    <source>
        <dbReference type="ARBA" id="ARBA00023242"/>
    </source>
</evidence>
<feature type="domain" description="Helicase C-terminal" evidence="13">
    <location>
        <begin position="795"/>
        <end position="956"/>
    </location>
</feature>
<evidence type="ECO:0000256" key="6">
    <source>
        <dbReference type="ARBA" id="ARBA00023117"/>
    </source>
</evidence>
<dbReference type="GO" id="GO:0006355">
    <property type="term" value="P:regulation of DNA-templated transcription"/>
    <property type="evidence" value="ECO:0007669"/>
    <property type="project" value="InterPro"/>
</dbReference>
<dbReference type="InterPro" id="IPR001650">
    <property type="entry name" value="Helicase_C-like"/>
</dbReference>
<dbReference type="OrthoDB" id="5857104at2759"/>
<dbReference type="PROSITE" id="PS51204">
    <property type="entry name" value="HSA"/>
    <property type="match status" value="1"/>
</dbReference>
<feature type="compositionally biased region" description="Acidic residues" evidence="10">
    <location>
        <begin position="967"/>
        <end position="984"/>
    </location>
</feature>
<dbReference type="Gene3D" id="1.20.920.10">
    <property type="entry name" value="Bromodomain-like"/>
    <property type="match status" value="1"/>
</dbReference>
<dbReference type="Gene3D" id="1.20.5.170">
    <property type="match status" value="1"/>
</dbReference>
<evidence type="ECO:0000313" key="17">
    <source>
        <dbReference type="Proteomes" id="UP000193922"/>
    </source>
</evidence>
<dbReference type="RefSeq" id="XP_040744819.1">
    <property type="nucleotide sequence ID" value="XM_040884550.1"/>
</dbReference>
<feature type="domain" description="Bromo" evidence="11">
    <location>
        <begin position="1179"/>
        <end position="1249"/>
    </location>
</feature>
<feature type="compositionally biased region" description="Polar residues" evidence="10">
    <location>
        <begin position="54"/>
        <end position="69"/>
    </location>
</feature>
<evidence type="ECO:0000256" key="10">
    <source>
        <dbReference type="SAM" id="MobiDB-lite"/>
    </source>
</evidence>
<dbReference type="GO" id="GO:0005524">
    <property type="term" value="F:ATP binding"/>
    <property type="evidence" value="ECO:0007669"/>
    <property type="project" value="InterPro"/>
</dbReference>
<evidence type="ECO:0000256" key="1">
    <source>
        <dbReference type="ARBA" id="ARBA00004123"/>
    </source>
</evidence>
<dbReference type="PANTHER" id="PTHR10799">
    <property type="entry name" value="SNF2/RAD54 HELICASE FAMILY"/>
    <property type="match status" value="1"/>
</dbReference>
<dbReference type="InterPro" id="IPR049730">
    <property type="entry name" value="SNF2/RAD54-like_C"/>
</dbReference>
<dbReference type="InterPro" id="IPR027417">
    <property type="entry name" value="P-loop_NTPase"/>
</dbReference>
<dbReference type="STRING" id="61395.A0A1Y1WDQ3"/>
<gene>
    <name evidence="16" type="ORF">DL89DRAFT_221932</name>
</gene>
<feature type="compositionally biased region" description="Low complexity" evidence="10">
    <location>
        <begin position="40"/>
        <end position="53"/>
    </location>
</feature>
<dbReference type="InterPro" id="IPR036427">
    <property type="entry name" value="Bromodomain-like_sf"/>
</dbReference>
<keyword evidence="4" id="KW-0067">ATP-binding</keyword>
<dbReference type="PROSITE" id="PS51666">
    <property type="entry name" value="QLQ"/>
    <property type="match status" value="1"/>
</dbReference>
<dbReference type="SMART" id="SM00490">
    <property type="entry name" value="HELICc"/>
    <property type="match status" value="1"/>
</dbReference>
<dbReference type="GO" id="GO:0006338">
    <property type="term" value="P:chromatin remodeling"/>
    <property type="evidence" value="ECO:0007669"/>
    <property type="project" value="UniProtKB-ARBA"/>
</dbReference>
<evidence type="ECO:0000256" key="5">
    <source>
        <dbReference type="ARBA" id="ARBA00023015"/>
    </source>
</evidence>
<evidence type="ECO:0000259" key="14">
    <source>
        <dbReference type="PROSITE" id="PS51204"/>
    </source>
</evidence>
<dbReference type="InterPro" id="IPR014978">
    <property type="entry name" value="Gln-Leu-Gln_QLQ"/>
</dbReference>
<feature type="region of interest" description="Disordered" evidence="10">
    <location>
        <begin position="1094"/>
        <end position="1150"/>
    </location>
</feature>
<dbReference type="SMART" id="SM00573">
    <property type="entry name" value="HSA"/>
    <property type="match status" value="1"/>
</dbReference>
<dbReference type="FunFam" id="3.40.50.10810:FF:000008">
    <property type="entry name" value="Chromatin structure-remodeling complex subunit snf21"/>
    <property type="match status" value="1"/>
</dbReference>
<comment type="subcellular location">
    <subcellularLocation>
        <location evidence="1">Nucleus</location>
    </subcellularLocation>
</comment>
<accession>A0A1Y1WDQ3</accession>
<keyword evidence="3" id="KW-0378">Hydrolase</keyword>
<dbReference type="CDD" id="cd17996">
    <property type="entry name" value="DEXHc_SMARCA2_SMARCA4"/>
    <property type="match status" value="1"/>
</dbReference>
<dbReference type="InterPro" id="IPR001487">
    <property type="entry name" value="Bromodomain"/>
</dbReference>
<keyword evidence="17" id="KW-1185">Reference proteome</keyword>
<dbReference type="InterPro" id="IPR029295">
    <property type="entry name" value="SnAC"/>
</dbReference>
<dbReference type="InterPro" id="IPR014012">
    <property type="entry name" value="HSA_dom"/>
</dbReference>
<dbReference type="GO" id="GO:0042393">
    <property type="term" value="F:histone binding"/>
    <property type="evidence" value="ECO:0007669"/>
    <property type="project" value="InterPro"/>
</dbReference>
<keyword evidence="6 9" id="KW-0103">Bromodomain</keyword>
<protein>
    <recommendedName>
        <fullName evidence="18">SNF2-family ATP dependent chromatin remodeling factor snf21</fullName>
    </recommendedName>
</protein>
<reference evidence="16 17" key="1">
    <citation type="submission" date="2016-07" db="EMBL/GenBank/DDBJ databases">
        <title>Pervasive Adenine N6-methylation of Active Genes in Fungi.</title>
        <authorList>
            <consortium name="DOE Joint Genome Institute"/>
            <person name="Mondo S.J."/>
            <person name="Dannebaum R.O."/>
            <person name="Kuo R.C."/>
            <person name="Labutti K."/>
            <person name="Haridas S."/>
            <person name="Kuo A."/>
            <person name="Salamov A."/>
            <person name="Ahrendt S.R."/>
            <person name="Lipzen A."/>
            <person name="Sullivan W."/>
            <person name="Andreopoulos W.B."/>
            <person name="Clum A."/>
            <person name="Lindquist E."/>
            <person name="Daum C."/>
            <person name="Ramamoorthy G.K."/>
            <person name="Gryganskyi A."/>
            <person name="Culley D."/>
            <person name="Magnuson J.K."/>
            <person name="James T.Y."/>
            <person name="O'Malley M.A."/>
            <person name="Stajich J.E."/>
            <person name="Spatafora J.W."/>
            <person name="Visel A."/>
            <person name="Grigoriev I.V."/>
        </authorList>
    </citation>
    <scope>NUCLEOTIDE SEQUENCE [LARGE SCALE GENOMIC DNA]</scope>
    <source>
        <strain evidence="16 17">ATCC 12442</strain>
    </source>
</reference>
<evidence type="ECO:0000313" key="16">
    <source>
        <dbReference type="EMBL" id="ORX71304.1"/>
    </source>
</evidence>
<feature type="region of interest" description="Disordered" evidence="10">
    <location>
        <begin position="278"/>
        <end position="303"/>
    </location>
</feature>
<dbReference type="SMART" id="SM00297">
    <property type="entry name" value="BROMO"/>
    <property type="match status" value="1"/>
</dbReference>
<dbReference type="PROSITE" id="PS50014">
    <property type="entry name" value="BROMODOMAIN_2"/>
    <property type="match status" value="1"/>
</dbReference>
<dbReference type="Pfam" id="PF00271">
    <property type="entry name" value="Helicase_C"/>
    <property type="match status" value="1"/>
</dbReference>
<keyword evidence="5" id="KW-0805">Transcription regulation</keyword>
<dbReference type="PROSITE" id="PS51192">
    <property type="entry name" value="HELICASE_ATP_BIND_1"/>
    <property type="match status" value="1"/>
</dbReference>
<dbReference type="SMART" id="SM00951">
    <property type="entry name" value="QLQ"/>
    <property type="match status" value="1"/>
</dbReference>
<dbReference type="Pfam" id="PF14619">
    <property type="entry name" value="SnAC"/>
    <property type="match status" value="1"/>
</dbReference>
<feature type="domain" description="QLQ" evidence="15">
    <location>
        <begin position="77"/>
        <end position="112"/>
    </location>
</feature>
<dbReference type="PROSITE" id="PS51194">
    <property type="entry name" value="HELICASE_CTER"/>
    <property type="match status" value="1"/>
</dbReference>
<dbReference type="Proteomes" id="UP000193922">
    <property type="component" value="Unassembled WGS sequence"/>
</dbReference>
<evidence type="ECO:0000256" key="9">
    <source>
        <dbReference type="PROSITE-ProRule" id="PRU00035"/>
    </source>
</evidence>
<evidence type="ECO:0000256" key="2">
    <source>
        <dbReference type="ARBA" id="ARBA00022741"/>
    </source>
</evidence>
<name>A0A1Y1WDQ3_9FUNG</name>
<dbReference type="SMART" id="SM00487">
    <property type="entry name" value="DEXDc"/>
    <property type="match status" value="1"/>
</dbReference>
<feature type="region of interest" description="Disordered" evidence="10">
    <location>
        <begin position="1032"/>
        <end position="1057"/>
    </location>
</feature>
<dbReference type="GO" id="GO:0016787">
    <property type="term" value="F:hydrolase activity"/>
    <property type="evidence" value="ECO:0007669"/>
    <property type="project" value="UniProtKB-KW"/>
</dbReference>
<sequence>MAFIRQLAAQQQQFQQQLQQQQQPTPGSATPVKTEPTLPTVTNGSTTNGSQSSETVTAVVSAEQSQQTKEPAVPPPQFSQADIATLRKQIHAFRLVSKNQPLPPQLRQELWASSIPEDEKRLLDTPPEGLDGVAGGPINFVSPHQLLKEKLHGGDQAARMQRLLVPSITPTGIDVRAMAQERERRRDARIEYRIKELSEMPANISDDRIDIAQEGGLFMRPGLITNAESSARLKSIIELKALGLRHKQRELRAEVVRGITRASQLGVAGDRTALRRMKKQSQREARLTEKMERQQRQERERREVDQHRQQLLAMTNHGANLVAWHKGHQQRMSKLGRSILTFHSHAEREEQKRKERIARERIQALKAGDEEAYLKLVDKEKDTRISHLLEQTDQFLSSLIDAVGQQKASVATDSNPVSANEPVPSWLQDNAEAVDDDPDDAQTRDYFAVAHRVKEPIVAQPSILIGGQLKDYQLRGLEWMVSLYNNRLNGILADEMGLGKTIQTISLVTYLIEKKQQDGPFLIIVPLSTITNWILEFAKWAPSVSVIGYKGNPTQRRTLQNQIRRGAFQVLLTTYDYIIKDRPMLAKIKWIHMIIDEGHRLKNTQSKLATILTTYYNTRYRLILTGTPLQNNLPELWALLNFVLPRVFSSVQSFDEWFNTPFAGAGGQDKIELNEEEQLLIIKRLHKVLRPFLLRRMKKDVEVDLPDKVEHVIKCSMSAVQSRLYHQMRKFGTLFPGVSIDRPGGRSSNASLNNMIMQLRKICNHPFVYDEVEARINPTRTNNNLLYRTAGKFELLDRVLAKLLATNHKVLIFFQMTQIMTIMEDFLTWRGIRSLRLDGSTSDDARREQMHTFNSPDSPFKVFLLSTRAGGQGLNLQTADTVVIFDSDWNPSADSQAMDRAHRIGQKNEVRILRLITTNSVEEKILARAEYKRDLDGKIIQAGKFDQKSTAEERENFLRSLLKADDNSEDSEGEDGANTDEDLNELLARSDEERVIFARMDEERRAQEKVEWVDAGNTGRLPERLFTEAELPEEYRHDYDPELERQRKEEEAVKDKARNSRRVYYDDGLSEEQWLDALEDDNVDLDDYIAKKREKEERARDATPSSGGRSRSGRKRAKLDDDATGSSTPAGAATPSGGSRKGRRKGGAVDPLAAEERAQLNGVFEASFKAVEACIDPEYQRRRCDLFLEVPSKRDYPDYYVIIRHPIAMKNIRKKVRSAHYLTVEDFHKDWKLMFDNARTYNEEGSMVYEDACEMQKALEDTLEKMTGQNYHTPIGTQSPLPAVFNLALQQQQVQQAQMSPQPQLPQVPIAGVSPVQESPSMQNGVVAAHPASSLVNQASPTMSGHGGFATPEDPSHLHQNGQL</sequence>
<evidence type="ECO:0000259" key="12">
    <source>
        <dbReference type="PROSITE" id="PS51192"/>
    </source>
</evidence>
<organism evidence="16 17">
    <name type="scientific">Linderina pennispora</name>
    <dbReference type="NCBI Taxonomy" id="61395"/>
    <lineage>
        <taxon>Eukaryota</taxon>
        <taxon>Fungi</taxon>
        <taxon>Fungi incertae sedis</taxon>
        <taxon>Zoopagomycota</taxon>
        <taxon>Kickxellomycotina</taxon>
        <taxon>Kickxellomycetes</taxon>
        <taxon>Kickxellales</taxon>
        <taxon>Kickxellaceae</taxon>
        <taxon>Linderina</taxon>
    </lineage>
</organism>
<dbReference type="EMBL" id="MCFD01000004">
    <property type="protein sequence ID" value="ORX71304.1"/>
    <property type="molecule type" value="Genomic_DNA"/>
</dbReference>
<dbReference type="PRINTS" id="PR00503">
    <property type="entry name" value="BROMODOMAIN"/>
</dbReference>
<evidence type="ECO:0000256" key="4">
    <source>
        <dbReference type="ARBA" id="ARBA00022840"/>
    </source>
</evidence>
<dbReference type="Pfam" id="PF00439">
    <property type="entry name" value="Bromodomain"/>
    <property type="match status" value="1"/>
</dbReference>
<dbReference type="SUPFAM" id="SSF52540">
    <property type="entry name" value="P-loop containing nucleoside triphosphate hydrolases"/>
    <property type="match status" value="2"/>
</dbReference>
<evidence type="ECO:0008006" key="18">
    <source>
        <dbReference type="Google" id="ProtNLM"/>
    </source>
</evidence>
<keyword evidence="8" id="KW-0539">Nucleus</keyword>
<proteinExistence type="predicted"/>
<dbReference type="InterPro" id="IPR014001">
    <property type="entry name" value="Helicase_ATP-bd"/>
</dbReference>
<dbReference type="InterPro" id="IPR000330">
    <property type="entry name" value="SNF2_N"/>
</dbReference>
<comment type="caution">
    <text evidence="16">The sequence shown here is derived from an EMBL/GenBank/DDBJ whole genome shotgun (WGS) entry which is preliminary data.</text>
</comment>
<feature type="region of interest" description="Disordered" evidence="10">
    <location>
        <begin position="961"/>
        <end position="985"/>
    </location>
</feature>
<dbReference type="Pfam" id="PF08880">
    <property type="entry name" value="QLQ"/>
    <property type="match status" value="1"/>
</dbReference>
<evidence type="ECO:0000256" key="7">
    <source>
        <dbReference type="ARBA" id="ARBA00023163"/>
    </source>
</evidence>
<keyword evidence="7" id="KW-0804">Transcription</keyword>
<dbReference type="GO" id="GO:0005634">
    <property type="term" value="C:nucleus"/>
    <property type="evidence" value="ECO:0007669"/>
    <property type="project" value="UniProtKB-SubCell"/>
</dbReference>
<feature type="compositionally biased region" description="Low complexity" evidence="10">
    <location>
        <begin position="1124"/>
        <end position="1138"/>
    </location>
</feature>
<feature type="region of interest" description="Disordered" evidence="10">
    <location>
        <begin position="15"/>
        <end position="77"/>
    </location>
</feature>
<evidence type="ECO:0000259" key="13">
    <source>
        <dbReference type="PROSITE" id="PS51194"/>
    </source>
</evidence>
<evidence type="ECO:0000259" key="11">
    <source>
        <dbReference type="PROSITE" id="PS50014"/>
    </source>
</evidence>
<dbReference type="GeneID" id="63801198"/>
<evidence type="ECO:0000256" key="3">
    <source>
        <dbReference type="ARBA" id="ARBA00022801"/>
    </source>
</evidence>